<proteinExistence type="predicted"/>
<dbReference type="PROSITE" id="PS50885">
    <property type="entry name" value="HAMP"/>
    <property type="match status" value="1"/>
</dbReference>
<dbReference type="Proteomes" id="UP000215509">
    <property type="component" value="Unassembled WGS sequence"/>
</dbReference>
<keyword evidence="12" id="KW-0902">Two-component regulatory system</keyword>
<dbReference type="EC" id="2.7.13.3" evidence="3"/>
<evidence type="ECO:0000256" key="5">
    <source>
        <dbReference type="ARBA" id="ARBA00022553"/>
    </source>
</evidence>
<keyword evidence="10" id="KW-0067">ATP-binding</keyword>
<dbReference type="InterPro" id="IPR036890">
    <property type="entry name" value="HATPase_C_sf"/>
</dbReference>
<evidence type="ECO:0000256" key="8">
    <source>
        <dbReference type="ARBA" id="ARBA00022741"/>
    </source>
</evidence>
<dbReference type="AlphaFoldDB" id="A0A229UJH6"/>
<evidence type="ECO:0000256" key="2">
    <source>
        <dbReference type="ARBA" id="ARBA00004651"/>
    </source>
</evidence>
<evidence type="ECO:0000256" key="11">
    <source>
        <dbReference type="ARBA" id="ARBA00022989"/>
    </source>
</evidence>
<protein>
    <recommendedName>
        <fullName evidence="3">histidine kinase</fullName>
        <ecNumber evidence="3">2.7.13.3</ecNumber>
    </recommendedName>
</protein>
<dbReference type="OrthoDB" id="9776552at2"/>
<comment type="caution">
    <text evidence="16">The sequence shown here is derived from an EMBL/GenBank/DDBJ whole genome shotgun (WGS) entry which is preliminary data.</text>
</comment>
<organism evidence="16 17">
    <name type="scientific">Paenibacillus rigui</name>
    <dbReference type="NCBI Taxonomy" id="554312"/>
    <lineage>
        <taxon>Bacteria</taxon>
        <taxon>Bacillati</taxon>
        <taxon>Bacillota</taxon>
        <taxon>Bacilli</taxon>
        <taxon>Bacillales</taxon>
        <taxon>Paenibacillaceae</taxon>
        <taxon>Paenibacillus</taxon>
    </lineage>
</organism>
<evidence type="ECO:0000256" key="1">
    <source>
        <dbReference type="ARBA" id="ARBA00000085"/>
    </source>
</evidence>
<dbReference type="InterPro" id="IPR010559">
    <property type="entry name" value="Sig_transdc_His_kin_internal"/>
</dbReference>
<sequence>MRRGFHSIYSRLFILFLVCMLSLLIIVSGLYYKRSTDQVHQKISDIAQKNVYQTSELFDLLLGGYDTLTKSVTGNFDLQRLLPDDTLKDPAVRAINERSIVNILGANYYSREDIIGIHVVSKSGTPYSYGNYMSVIDPGFQQSDWYRKVSVSTGELVWLGVHEHSVIDQNESRAVFAFGRQMYDLHTHQPVGMVLVETNPQQILAALSNLQLGARSEVYMLSADGEVMAASREEPQLIHELDRKLRLLQEHEVLVEEQGGYMIVGSRPSLADWQFISITPEADLNVELDRMKQYLLVVGSILVVVSTVLATLVSKSFASPLKRLIQEMKQVEMGNFRGGPVTVNSYEEINSLVSSFNQMVGRMDELIERVKSVSTSEKNAQLQALQSQVNPHFLYNTLDMIYWMLDEQEQDKLGSVVLALSNMFRYSSHWEANSVVTLEEELEQIQHYLTIIQLRLDGRLQVDIQVEAQWQRIRLPKMTLQPIIENAVKHGLERRQEAGLLRVYAQADDIRLRLYIEDNGPGMDAAALARLQASLVSAGDAPAAAEASAAPGTAATAAGQSEAADRPAASAAAAATAEPGDAAARLRQGIGLQNVHRRLQLMFGEGYGLDVRSEQGRGTVICISVPSQSGSWNRRETGTS</sequence>
<dbReference type="CDD" id="cd06225">
    <property type="entry name" value="HAMP"/>
    <property type="match status" value="1"/>
</dbReference>
<dbReference type="InterPro" id="IPR033479">
    <property type="entry name" value="dCache_1"/>
</dbReference>
<dbReference type="InterPro" id="IPR003660">
    <property type="entry name" value="HAMP_dom"/>
</dbReference>
<dbReference type="InterPro" id="IPR050640">
    <property type="entry name" value="Bact_2-comp_sensor_kinase"/>
</dbReference>
<dbReference type="RefSeq" id="WP_094017598.1">
    <property type="nucleotide sequence ID" value="NZ_NMQW01000043.1"/>
</dbReference>
<dbReference type="InterPro" id="IPR003594">
    <property type="entry name" value="HATPase_dom"/>
</dbReference>
<evidence type="ECO:0000256" key="6">
    <source>
        <dbReference type="ARBA" id="ARBA00022679"/>
    </source>
</evidence>
<keyword evidence="11 14" id="KW-1133">Transmembrane helix</keyword>
<evidence type="ECO:0000256" key="14">
    <source>
        <dbReference type="SAM" id="Phobius"/>
    </source>
</evidence>
<dbReference type="SUPFAM" id="SSF55874">
    <property type="entry name" value="ATPase domain of HSP90 chaperone/DNA topoisomerase II/histidine kinase"/>
    <property type="match status" value="1"/>
</dbReference>
<dbReference type="Pfam" id="PF06580">
    <property type="entry name" value="His_kinase"/>
    <property type="match status" value="1"/>
</dbReference>
<evidence type="ECO:0000259" key="15">
    <source>
        <dbReference type="PROSITE" id="PS50885"/>
    </source>
</evidence>
<keyword evidence="17" id="KW-1185">Reference proteome</keyword>
<dbReference type="PRINTS" id="PR00344">
    <property type="entry name" value="BCTRLSENSOR"/>
</dbReference>
<dbReference type="EMBL" id="NMQW01000043">
    <property type="protein sequence ID" value="OXM83556.1"/>
    <property type="molecule type" value="Genomic_DNA"/>
</dbReference>
<dbReference type="SMART" id="SM00304">
    <property type="entry name" value="HAMP"/>
    <property type="match status" value="1"/>
</dbReference>
<evidence type="ECO:0000256" key="9">
    <source>
        <dbReference type="ARBA" id="ARBA00022777"/>
    </source>
</evidence>
<evidence type="ECO:0000256" key="4">
    <source>
        <dbReference type="ARBA" id="ARBA00022475"/>
    </source>
</evidence>
<dbReference type="InterPro" id="IPR004358">
    <property type="entry name" value="Sig_transdc_His_kin-like_C"/>
</dbReference>
<name>A0A229UJH6_9BACL</name>
<dbReference type="Pfam" id="PF02518">
    <property type="entry name" value="HATPase_c"/>
    <property type="match status" value="1"/>
</dbReference>
<dbReference type="Pfam" id="PF02743">
    <property type="entry name" value="dCache_1"/>
    <property type="match status" value="1"/>
</dbReference>
<dbReference type="PANTHER" id="PTHR34220">
    <property type="entry name" value="SENSOR HISTIDINE KINASE YPDA"/>
    <property type="match status" value="1"/>
</dbReference>
<reference evidence="16 17" key="1">
    <citation type="submission" date="2017-07" db="EMBL/GenBank/DDBJ databases">
        <title>Genome sequencing and assembly of Paenibacillus rigui.</title>
        <authorList>
            <person name="Mayilraj S."/>
        </authorList>
    </citation>
    <scope>NUCLEOTIDE SEQUENCE [LARGE SCALE GENOMIC DNA]</scope>
    <source>
        <strain evidence="16 17">JCM 16352</strain>
    </source>
</reference>
<dbReference type="GO" id="GO:0005886">
    <property type="term" value="C:plasma membrane"/>
    <property type="evidence" value="ECO:0007669"/>
    <property type="project" value="UniProtKB-SubCell"/>
</dbReference>
<accession>A0A229UJH6</accession>
<evidence type="ECO:0000256" key="12">
    <source>
        <dbReference type="ARBA" id="ARBA00023012"/>
    </source>
</evidence>
<evidence type="ECO:0000256" key="13">
    <source>
        <dbReference type="ARBA" id="ARBA00023136"/>
    </source>
</evidence>
<evidence type="ECO:0000256" key="7">
    <source>
        <dbReference type="ARBA" id="ARBA00022692"/>
    </source>
</evidence>
<keyword evidence="8" id="KW-0547">Nucleotide-binding</keyword>
<comment type="subcellular location">
    <subcellularLocation>
        <location evidence="2">Cell membrane</location>
        <topology evidence="2">Multi-pass membrane protein</topology>
    </subcellularLocation>
</comment>
<keyword evidence="7 14" id="KW-0812">Transmembrane</keyword>
<keyword evidence="9 16" id="KW-0418">Kinase</keyword>
<evidence type="ECO:0000313" key="16">
    <source>
        <dbReference type="EMBL" id="OXM83556.1"/>
    </source>
</evidence>
<dbReference type="SMART" id="SM00387">
    <property type="entry name" value="HATPase_c"/>
    <property type="match status" value="1"/>
</dbReference>
<keyword evidence="13 14" id="KW-0472">Membrane</keyword>
<evidence type="ECO:0000256" key="10">
    <source>
        <dbReference type="ARBA" id="ARBA00022840"/>
    </source>
</evidence>
<feature type="domain" description="HAMP" evidence="15">
    <location>
        <begin position="315"/>
        <end position="368"/>
    </location>
</feature>
<gene>
    <name evidence="16" type="ORF">CF651_24930</name>
</gene>
<comment type="catalytic activity">
    <reaction evidence="1">
        <text>ATP + protein L-histidine = ADP + protein N-phospho-L-histidine.</text>
        <dbReference type="EC" id="2.7.13.3"/>
    </reaction>
</comment>
<feature type="transmembrane region" description="Helical" evidence="14">
    <location>
        <begin position="12"/>
        <end position="32"/>
    </location>
</feature>
<evidence type="ECO:0000256" key="3">
    <source>
        <dbReference type="ARBA" id="ARBA00012438"/>
    </source>
</evidence>
<keyword evidence="6" id="KW-0808">Transferase</keyword>
<feature type="transmembrane region" description="Helical" evidence="14">
    <location>
        <begin position="294"/>
        <end position="313"/>
    </location>
</feature>
<evidence type="ECO:0000313" key="17">
    <source>
        <dbReference type="Proteomes" id="UP000215509"/>
    </source>
</evidence>
<keyword evidence="4" id="KW-1003">Cell membrane</keyword>
<keyword evidence="5" id="KW-0597">Phosphoprotein</keyword>
<dbReference type="Gene3D" id="6.10.340.10">
    <property type="match status" value="1"/>
</dbReference>
<dbReference type="GO" id="GO:0000155">
    <property type="term" value="F:phosphorelay sensor kinase activity"/>
    <property type="evidence" value="ECO:0007669"/>
    <property type="project" value="InterPro"/>
</dbReference>
<dbReference type="SUPFAM" id="SSF158472">
    <property type="entry name" value="HAMP domain-like"/>
    <property type="match status" value="1"/>
</dbReference>
<dbReference type="Gene3D" id="3.30.565.10">
    <property type="entry name" value="Histidine kinase-like ATPase, C-terminal domain"/>
    <property type="match status" value="1"/>
</dbReference>
<dbReference type="PANTHER" id="PTHR34220:SF11">
    <property type="entry name" value="SENSOR PROTEIN KINASE HPTS"/>
    <property type="match status" value="1"/>
</dbReference>